<sequence>MSAGHEGPAKSPGQYEDPTQLLLKLFQTLKQPSSSGQNFCTPGMKPPDKFDGENSSKLQGFLQSCKLLFLNDPTVFSDDRKK</sequence>
<name>A0A0L6VSH8_9BASI</name>
<keyword evidence="2" id="KW-1185">Reference proteome</keyword>
<protein>
    <submittedName>
        <fullName evidence="1">Uncharacterized protein</fullName>
    </submittedName>
</protein>
<organism evidence="1 2">
    <name type="scientific">Puccinia sorghi</name>
    <dbReference type="NCBI Taxonomy" id="27349"/>
    <lineage>
        <taxon>Eukaryota</taxon>
        <taxon>Fungi</taxon>
        <taxon>Dikarya</taxon>
        <taxon>Basidiomycota</taxon>
        <taxon>Pucciniomycotina</taxon>
        <taxon>Pucciniomycetes</taxon>
        <taxon>Pucciniales</taxon>
        <taxon>Pucciniaceae</taxon>
        <taxon>Puccinia</taxon>
    </lineage>
</organism>
<dbReference type="OrthoDB" id="5552562at2759"/>
<proteinExistence type="predicted"/>
<dbReference type="AlphaFoldDB" id="A0A0L6VSH8"/>
<dbReference type="EMBL" id="LAVV01001278">
    <property type="protein sequence ID" value="KNZ63673.1"/>
    <property type="molecule type" value="Genomic_DNA"/>
</dbReference>
<reference evidence="1 2" key="1">
    <citation type="submission" date="2015-08" db="EMBL/GenBank/DDBJ databases">
        <title>Next Generation Sequencing and Analysis of the Genome of Puccinia sorghi L Schw, the Causal Agent of Maize Common Rust.</title>
        <authorList>
            <person name="Rochi L."/>
            <person name="Burguener G."/>
            <person name="Darino M."/>
            <person name="Turjanski A."/>
            <person name="Kreff E."/>
            <person name="Dieguez M.J."/>
            <person name="Sacco F."/>
        </authorList>
    </citation>
    <scope>NUCLEOTIDE SEQUENCE [LARGE SCALE GENOMIC DNA]</scope>
    <source>
        <strain evidence="1 2">RO10H11247</strain>
    </source>
</reference>
<evidence type="ECO:0000313" key="2">
    <source>
        <dbReference type="Proteomes" id="UP000037035"/>
    </source>
</evidence>
<gene>
    <name evidence="1" type="ORF">VP01_11150g1</name>
</gene>
<dbReference type="Proteomes" id="UP000037035">
    <property type="component" value="Unassembled WGS sequence"/>
</dbReference>
<dbReference type="VEuPathDB" id="FungiDB:VP01_11150g1"/>
<evidence type="ECO:0000313" key="1">
    <source>
        <dbReference type="EMBL" id="KNZ63673.1"/>
    </source>
</evidence>
<comment type="caution">
    <text evidence="1">The sequence shown here is derived from an EMBL/GenBank/DDBJ whole genome shotgun (WGS) entry which is preliminary data.</text>
</comment>
<feature type="non-terminal residue" evidence="1">
    <location>
        <position position="82"/>
    </location>
</feature>
<accession>A0A0L6VSH8</accession>